<protein>
    <submittedName>
        <fullName evidence="12">Bacteriorhodopsin</fullName>
    </submittedName>
</protein>
<feature type="transmembrane region" description="Helical" evidence="11">
    <location>
        <begin position="102"/>
        <end position="124"/>
    </location>
</feature>
<dbReference type="PANTHER" id="PTHR28286">
    <property type="match status" value="1"/>
</dbReference>
<keyword evidence="4" id="KW-0716">Sensory transduction</keyword>
<evidence type="ECO:0000256" key="1">
    <source>
        <dbReference type="ARBA" id="ARBA00004141"/>
    </source>
</evidence>
<comment type="subcellular location">
    <subcellularLocation>
        <location evidence="1">Membrane</location>
        <topology evidence="1">Multi-pass membrane protein</topology>
    </subcellularLocation>
</comment>
<keyword evidence="9 11" id="KW-0472">Membrane</keyword>
<evidence type="ECO:0000313" key="12">
    <source>
        <dbReference type="EMBL" id="NEY71045.1"/>
    </source>
</evidence>
<keyword evidence="10" id="KW-0675">Receptor</keyword>
<comment type="similarity">
    <text evidence="2">Belongs to the archaeal/bacterial/fungal opsin family.</text>
</comment>
<evidence type="ECO:0000256" key="4">
    <source>
        <dbReference type="ARBA" id="ARBA00022606"/>
    </source>
</evidence>
<dbReference type="InterPro" id="IPR001425">
    <property type="entry name" value="Arc/bac/fun_rhodopsins"/>
</dbReference>
<dbReference type="PANTHER" id="PTHR28286:SF2">
    <property type="entry name" value="BACTERIORHODOPSIN _OPSIN, NOPA (EUROFUNG)"/>
    <property type="match status" value="1"/>
</dbReference>
<gene>
    <name evidence="12" type="ORF">G4D63_04730</name>
</gene>
<evidence type="ECO:0000256" key="10">
    <source>
        <dbReference type="ARBA" id="ARBA00023170"/>
    </source>
</evidence>
<dbReference type="SUPFAM" id="SSF81321">
    <property type="entry name" value="Family A G protein-coupled receptor-like"/>
    <property type="match status" value="1"/>
</dbReference>
<comment type="caution">
    <text evidence="12">The sequence shown here is derived from an EMBL/GenBank/DDBJ whole genome shotgun (WGS) entry which is preliminary data.</text>
</comment>
<feature type="transmembrane region" description="Helical" evidence="11">
    <location>
        <begin position="130"/>
        <end position="149"/>
    </location>
</feature>
<organism evidence="12 13">
    <name type="scientific">Bacillus mesophilus</name>
    <dbReference type="NCBI Taxonomy" id="1808955"/>
    <lineage>
        <taxon>Bacteria</taxon>
        <taxon>Bacillati</taxon>
        <taxon>Bacillota</taxon>
        <taxon>Bacilli</taxon>
        <taxon>Bacillales</taxon>
        <taxon>Bacillaceae</taxon>
        <taxon>Bacillus</taxon>
    </lineage>
</organism>
<dbReference type="AlphaFoldDB" id="A0A6M0Q3T1"/>
<dbReference type="Pfam" id="PF01036">
    <property type="entry name" value="Bac_rhodopsin"/>
    <property type="match status" value="1"/>
</dbReference>
<dbReference type="GO" id="GO:0009881">
    <property type="term" value="F:photoreceptor activity"/>
    <property type="evidence" value="ECO:0007669"/>
    <property type="project" value="UniProtKB-KW"/>
</dbReference>
<reference evidence="12 13" key="1">
    <citation type="submission" date="2020-02" db="EMBL/GenBank/DDBJ databases">
        <title>Bacillus aquiflavi sp. nov., isolated from yellow water of strong flavor Chinese baijiu in Yibin region of China.</title>
        <authorList>
            <person name="Xie J."/>
        </authorList>
    </citation>
    <scope>NUCLEOTIDE SEQUENCE [LARGE SCALE GENOMIC DNA]</scope>
    <source>
        <strain evidence="12 13">SA4</strain>
    </source>
</reference>
<feature type="transmembrane region" description="Helical" evidence="11">
    <location>
        <begin position="170"/>
        <end position="188"/>
    </location>
</feature>
<keyword evidence="7 11" id="KW-1133">Transmembrane helix</keyword>
<evidence type="ECO:0000313" key="13">
    <source>
        <dbReference type="Proteomes" id="UP000481043"/>
    </source>
</evidence>
<sequence>MGDQIESLHWFYVIVMAAGALYFYLLSRNPQGVYRYEYVIAIFIPCWSGAAYLSIALGQGFLEVQDRFVYFARYLDWVVTTPLLLLALALTAMFLKEQKDKALIGSLIGADVFMILTGLIADFSTGFQKYIWYTLGVFALLIILYIIWYPLRKIADSSGLELSKHYKRTAAYLTLFWIAYPTVWLLGPSGLGLTQNITDVTAFIILPIFSKVGFSILDLWGLRKIGLRKVSNMNVSG</sequence>
<keyword evidence="3" id="KW-0600">Photoreceptor protein</keyword>
<name>A0A6M0Q3T1_9BACI</name>
<keyword evidence="8" id="KW-0157">Chromophore</keyword>
<feature type="transmembrane region" description="Helical" evidence="11">
    <location>
        <begin position="38"/>
        <end position="62"/>
    </location>
</feature>
<dbReference type="GO" id="GO:0007602">
    <property type="term" value="P:phototransduction"/>
    <property type="evidence" value="ECO:0007669"/>
    <property type="project" value="UniProtKB-KW"/>
</dbReference>
<evidence type="ECO:0000256" key="11">
    <source>
        <dbReference type="SAM" id="Phobius"/>
    </source>
</evidence>
<keyword evidence="5 11" id="KW-0812">Transmembrane</keyword>
<dbReference type="PRINTS" id="PR00251">
    <property type="entry name" value="BACTRLOPSIN"/>
</dbReference>
<dbReference type="Gene3D" id="1.20.1070.10">
    <property type="entry name" value="Rhodopsin 7-helix transmembrane proteins"/>
    <property type="match status" value="1"/>
</dbReference>
<evidence type="ECO:0000256" key="5">
    <source>
        <dbReference type="ARBA" id="ARBA00022692"/>
    </source>
</evidence>
<dbReference type="PROSITE" id="PS00950">
    <property type="entry name" value="BACTERIAL_OPSIN_1"/>
    <property type="match status" value="1"/>
</dbReference>
<keyword evidence="13" id="KW-1185">Reference proteome</keyword>
<evidence type="ECO:0000256" key="7">
    <source>
        <dbReference type="ARBA" id="ARBA00022989"/>
    </source>
</evidence>
<accession>A0A6M0Q3T1</accession>
<dbReference type="RefSeq" id="WP_163178176.1">
    <property type="nucleotide sequence ID" value="NZ_JAAIWM010000001.1"/>
</dbReference>
<feature type="transmembrane region" description="Helical" evidence="11">
    <location>
        <begin position="7"/>
        <end position="26"/>
    </location>
</feature>
<evidence type="ECO:0000256" key="8">
    <source>
        <dbReference type="ARBA" id="ARBA00022991"/>
    </source>
</evidence>
<dbReference type="SMART" id="SM01021">
    <property type="entry name" value="Bac_rhodopsin"/>
    <property type="match status" value="1"/>
</dbReference>
<dbReference type="InterPro" id="IPR018229">
    <property type="entry name" value="Rhodopsin_retinal_BS"/>
</dbReference>
<evidence type="ECO:0000256" key="9">
    <source>
        <dbReference type="ARBA" id="ARBA00023136"/>
    </source>
</evidence>
<keyword evidence="6" id="KW-0681">Retinal protein</keyword>
<evidence type="ECO:0000256" key="2">
    <source>
        <dbReference type="ARBA" id="ARBA00008130"/>
    </source>
</evidence>
<dbReference type="EMBL" id="JAAIWM010000001">
    <property type="protein sequence ID" value="NEY71045.1"/>
    <property type="molecule type" value="Genomic_DNA"/>
</dbReference>
<dbReference type="Proteomes" id="UP000481043">
    <property type="component" value="Unassembled WGS sequence"/>
</dbReference>
<feature type="transmembrane region" description="Helical" evidence="11">
    <location>
        <begin position="74"/>
        <end position="95"/>
    </location>
</feature>
<dbReference type="GO" id="GO:0016020">
    <property type="term" value="C:membrane"/>
    <property type="evidence" value="ECO:0007669"/>
    <property type="project" value="UniProtKB-SubCell"/>
</dbReference>
<feature type="transmembrane region" description="Helical" evidence="11">
    <location>
        <begin position="200"/>
        <end position="222"/>
    </location>
</feature>
<proteinExistence type="inferred from homology"/>
<dbReference type="GO" id="GO:0005216">
    <property type="term" value="F:monoatomic ion channel activity"/>
    <property type="evidence" value="ECO:0007669"/>
    <property type="project" value="InterPro"/>
</dbReference>
<evidence type="ECO:0000256" key="3">
    <source>
        <dbReference type="ARBA" id="ARBA00022543"/>
    </source>
</evidence>
<evidence type="ECO:0000256" key="6">
    <source>
        <dbReference type="ARBA" id="ARBA00022925"/>
    </source>
</evidence>